<evidence type="ECO:0000259" key="2">
    <source>
        <dbReference type="PROSITE" id="PS50937"/>
    </source>
</evidence>
<dbReference type="PANTHER" id="PTHR30204">
    <property type="entry name" value="REDOX-CYCLING DRUG-SENSING TRANSCRIPTIONAL ACTIVATOR SOXR"/>
    <property type="match status" value="1"/>
</dbReference>
<evidence type="ECO:0000256" key="1">
    <source>
        <dbReference type="ARBA" id="ARBA00023125"/>
    </source>
</evidence>
<dbReference type="SMART" id="SM00422">
    <property type="entry name" value="HTH_MERR"/>
    <property type="match status" value="1"/>
</dbReference>
<dbReference type="InterPro" id="IPR047057">
    <property type="entry name" value="MerR_fam"/>
</dbReference>
<evidence type="ECO:0000313" key="4">
    <source>
        <dbReference type="Proteomes" id="UP000274139"/>
    </source>
</evidence>
<organism evidence="3 4">
    <name type="scientific">Aquitalea palustris</name>
    <dbReference type="NCBI Taxonomy" id="2480983"/>
    <lineage>
        <taxon>Bacteria</taxon>
        <taxon>Pseudomonadati</taxon>
        <taxon>Pseudomonadota</taxon>
        <taxon>Betaproteobacteria</taxon>
        <taxon>Neisseriales</taxon>
        <taxon>Chromobacteriaceae</taxon>
        <taxon>Aquitalea</taxon>
    </lineage>
</organism>
<dbReference type="CDD" id="cd01109">
    <property type="entry name" value="HTH_YyaN"/>
    <property type="match status" value="1"/>
</dbReference>
<keyword evidence="1" id="KW-0238">DNA-binding</keyword>
<dbReference type="GO" id="GO:0003700">
    <property type="term" value="F:DNA-binding transcription factor activity"/>
    <property type="evidence" value="ECO:0007669"/>
    <property type="project" value="InterPro"/>
</dbReference>
<protein>
    <submittedName>
        <fullName evidence="3">MerR family transcriptional regulator</fullName>
    </submittedName>
</protein>
<dbReference type="OrthoDB" id="9808480at2"/>
<dbReference type="RefSeq" id="WP_103524016.1">
    <property type="nucleotide sequence ID" value="NZ_JAIZDC010000007.1"/>
</dbReference>
<comment type="caution">
    <text evidence="3">The sequence shown here is derived from an EMBL/GenBank/DDBJ whole genome shotgun (WGS) entry which is preliminary data.</text>
</comment>
<feature type="domain" description="HTH merR-type" evidence="2">
    <location>
        <begin position="3"/>
        <end position="69"/>
    </location>
</feature>
<sequence>MTTLSIRQMARHSGLSAHTLRYYEDIGLIDPVARSASGHRCYGEQEQRWIDFLLRLRATGMPIRDMLHYAALRRSGNALDSVVARQQMLQQHVLTLETRLATLQENLALMRDKVAIYAGMAAELQAASHRTATGVTHAHPTLPTGLEPPASG</sequence>
<dbReference type="EMBL" id="RFAR01000022">
    <property type="protein sequence ID" value="RMC99807.1"/>
    <property type="molecule type" value="Genomic_DNA"/>
</dbReference>
<reference evidence="3 4" key="1">
    <citation type="submission" date="2018-10" db="EMBL/GenBank/DDBJ databases">
        <title>Draft genome sequence of Aquitalea MWU14-2217 isolated from a wild cranberry bog in Provincetown, Massachusetts.</title>
        <authorList>
            <person name="Ebadzadsahrai G."/>
            <person name="Soby S."/>
        </authorList>
    </citation>
    <scope>NUCLEOTIDE SEQUENCE [LARGE SCALE GENOMIC DNA]</scope>
    <source>
        <strain evidence="3 4">MWU14-2217</strain>
    </source>
</reference>
<dbReference type="GO" id="GO:0003677">
    <property type="term" value="F:DNA binding"/>
    <property type="evidence" value="ECO:0007669"/>
    <property type="project" value="UniProtKB-KW"/>
</dbReference>
<dbReference type="InterPro" id="IPR000551">
    <property type="entry name" value="MerR-type_HTH_dom"/>
</dbReference>
<dbReference type="Proteomes" id="UP000274139">
    <property type="component" value="Unassembled WGS sequence"/>
</dbReference>
<dbReference type="InterPro" id="IPR009061">
    <property type="entry name" value="DNA-bd_dom_put_sf"/>
</dbReference>
<dbReference type="Pfam" id="PF00376">
    <property type="entry name" value="MerR"/>
    <property type="match status" value="1"/>
</dbReference>
<name>A0A454JKJ8_9NEIS</name>
<gene>
    <name evidence="3" type="ORF">EAY64_06750</name>
</gene>
<keyword evidence="4" id="KW-1185">Reference proteome</keyword>
<dbReference type="PROSITE" id="PS50937">
    <property type="entry name" value="HTH_MERR_2"/>
    <property type="match status" value="1"/>
</dbReference>
<evidence type="ECO:0000313" key="3">
    <source>
        <dbReference type="EMBL" id="RMC99807.1"/>
    </source>
</evidence>
<accession>A0A454JKJ8</accession>
<proteinExistence type="predicted"/>
<dbReference type="SUPFAM" id="SSF46955">
    <property type="entry name" value="Putative DNA-binding domain"/>
    <property type="match status" value="1"/>
</dbReference>
<dbReference type="AlphaFoldDB" id="A0A454JKJ8"/>
<dbReference type="Gene3D" id="1.10.1660.10">
    <property type="match status" value="1"/>
</dbReference>
<dbReference type="PANTHER" id="PTHR30204:SF98">
    <property type="entry name" value="HTH-TYPE TRANSCRIPTIONAL REGULATOR ADHR"/>
    <property type="match status" value="1"/>
</dbReference>